<accession>A0ABV1HHV6</accession>
<keyword evidence="8" id="KW-1185">Reference proteome</keyword>
<sequence length="399" mass="45389">MEKTLNKLIVTRWNSRVLTALVSEKATIELGLVDTASILGNIYIGKVKKIVKNLNSAFVDFSEGRTGYYSLTDNKVTLFADGHEGKLKEGDEIIVQVAKDAVKTKDPVLTGNLNFSGKYAVLTTGKRIIGFSSKIEDREWKEAMRPQIEVLLEGKDTGIIIRTNAYGQETKLLRELSALLEQYERVMNNARYRTCYSLLHEAEPDYIKSLRNSPSGSLEEVVTDQPDLYARLQEYFEVSDIFETTGLRFYEDKLLSLTKLYSLDHEMEQSCQKRVWLKSGGYLIIECTEAMVVIDVNTGKYSGKKNLADTIRLINLEAAKEIAHQLRLRNLSGIIMVDFIDMDTEEDKTLLMDTLRAAVRPDPVKTTVIDMTPLNLVEMTRKKEKRPLWEQIAQVQKNL</sequence>
<evidence type="ECO:0000256" key="2">
    <source>
        <dbReference type="ARBA" id="ARBA00022723"/>
    </source>
</evidence>
<dbReference type="InterPro" id="IPR003029">
    <property type="entry name" value="S1_domain"/>
</dbReference>
<reference evidence="7 8" key="1">
    <citation type="submission" date="2024-03" db="EMBL/GenBank/DDBJ databases">
        <title>Human intestinal bacterial collection.</title>
        <authorList>
            <person name="Pauvert C."/>
            <person name="Hitch T.C.A."/>
            <person name="Clavel T."/>
        </authorList>
    </citation>
    <scope>NUCLEOTIDE SEQUENCE [LARGE SCALE GENOMIC DNA]</scope>
    <source>
        <strain evidence="7 8">CLA-AP-H27</strain>
    </source>
</reference>
<dbReference type="InterPro" id="IPR004659">
    <property type="entry name" value="RNase_E/G"/>
</dbReference>
<evidence type="ECO:0000259" key="6">
    <source>
        <dbReference type="PROSITE" id="PS50126"/>
    </source>
</evidence>
<dbReference type="PROSITE" id="PS50126">
    <property type="entry name" value="S1"/>
    <property type="match status" value="1"/>
</dbReference>
<dbReference type="InterPro" id="IPR019307">
    <property type="entry name" value="RNA-bd_AU-1/RNase_E/G"/>
</dbReference>
<evidence type="ECO:0000256" key="4">
    <source>
        <dbReference type="ARBA" id="ARBA00022842"/>
    </source>
</evidence>
<evidence type="ECO:0000256" key="5">
    <source>
        <dbReference type="ARBA" id="ARBA00022884"/>
    </source>
</evidence>
<keyword evidence="2" id="KW-0479">Metal-binding</keyword>
<dbReference type="SUPFAM" id="SSF50249">
    <property type="entry name" value="Nucleic acid-binding proteins"/>
    <property type="match status" value="1"/>
</dbReference>
<keyword evidence="5" id="KW-0694">RNA-binding</keyword>
<comment type="cofactor">
    <cofactor evidence="1">
        <name>Mg(2+)</name>
        <dbReference type="ChEBI" id="CHEBI:18420"/>
    </cofactor>
</comment>
<evidence type="ECO:0000313" key="7">
    <source>
        <dbReference type="EMBL" id="MEQ2561890.1"/>
    </source>
</evidence>
<gene>
    <name evidence="7" type="ORF">WMO41_01615</name>
</gene>
<evidence type="ECO:0000313" key="8">
    <source>
        <dbReference type="Proteomes" id="UP001437460"/>
    </source>
</evidence>
<dbReference type="CDD" id="cd04453">
    <property type="entry name" value="S1_RNase_E"/>
    <property type="match status" value="1"/>
</dbReference>
<organism evidence="7 8">
    <name type="scientific">Ventrimonas faecis</name>
    <dbReference type="NCBI Taxonomy" id="3133170"/>
    <lineage>
        <taxon>Bacteria</taxon>
        <taxon>Bacillati</taxon>
        <taxon>Bacillota</taxon>
        <taxon>Clostridia</taxon>
        <taxon>Lachnospirales</taxon>
        <taxon>Lachnospiraceae</taxon>
        <taxon>Ventrimonas</taxon>
    </lineage>
</organism>
<keyword evidence="3" id="KW-0378">Hydrolase</keyword>
<dbReference type="InterPro" id="IPR012340">
    <property type="entry name" value="NA-bd_OB-fold"/>
</dbReference>
<dbReference type="Proteomes" id="UP001437460">
    <property type="component" value="Unassembled WGS sequence"/>
</dbReference>
<proteinExistence type="predicted"/>
<feature type="domain" description="S1 motif" evidence="6">
    <location>
        <begin position="40"/>
        <end position="118"/>
    </location>
</feature>
<dbReference type="Pfam" id="PF10150">
    <property type="entry name" value="RNase_E_G"/>
    <property type="match status" value="1"/>
</dbReference>
<evidence type="ECO:0000256" key="3">
    <source>
        <dbReference type="ARBA" id="ARBA00022801"/>
    </source>
</evidence>
<dbReference type="RefSeq" id="WP_349228322.1">
    <property type="nucleotide sequence ID" value="NZ_JBBMFJ010000002.1"/>
</dbReference>
<dbReference type="PANTHER" id="PTHR30001:SF0">
    <property type="entry name" value="RIBONUCLEASE G"/>
    <property type="match status" value="1"/>
</dbReference>
<dbReference type="EMBL" id="JBBMFJ010000002">
    <property type="protein sequence ID" value="MEQ2561890.1"/>
    <property type="molecule type" value="Genomic_DNA"/>
</dbReference>
<protein>
    <submittedName>
        <fullName evidence="7">Ribonuclease E/G</fullName>
    </submittedName>
</protein>
<dbReference type="Gene3D" id="2.40.50.140">
    <property type="entry name" value="Nucleic acid-binding proteins"/>
    <property type="match status" value="1"/>
</dbReference>
<dbReference type="PANTHER" id="PTHR30001">
    <property type="entry name" value="RIBONUCLEASE"/>
    <property type="match status" value="1"/>
</dbReference>
<keyword evidence="4" id="KW-0460">Magnesium</keyword>
<evidence type="ECO:0000256" key="1">
    <source>
        <dbReference type="ARBA" id="ARBA00001946"/>
    </source>
</evidence>
<comment type="caution">
    <text evidence="7">The sequence shown here is derived from an EMBL/GenBank/DDBJ whole genome shotgun (WGS) entry which is preliminary data.</text>
</comment>
<name>A0ABV1HHV6_9FIRM</name>